<keyword evidence="2" id="KW-1185">Reference proteome</keyword>
<proteinExistence type="predicted"/>
<protein>
    <submittedName>
        <fullName evidence="1">Uncharacterized protein</fullName>
    </submittedName>
</protein>
<evidence type="ECO:0000313" key="2">
    <source>
        <dbReference type="Proteomes" id="UP000886520"/>
    </source>
</evidence>
<dbReference type="EMBL" id="JABFUD020000014">
    <property type="protein sequence ID" value="KAI5070578.1"/>
    <property type="molecule type" value="Genomic_DNA"/>
</dbReference>
<reference evidence="1" key="1">
    <citation type="submission" date="2021-01" db="EMBL/GenBank/DDBJ databases">
        <title>Adiantum capillus-veneris genome.</title>
        <authorList>
            <person name="Fang Y."/>
            <person name="Liao Q."/>
        </authorList>
    </citation>
    <scope>NUCLEOTIDE SEQUENCE</scope>
    <source>
        <strain evidence="1">H3</strain>
        <tissue evidence="1">Leaf</tissue>
    </source>
</reference>
<sequence>MAYDHQNFELVFVGAFREKPFQSTRADHITYLVLQKFVGYLQIKVEQQTKEEIEDAATIEVLTSCSTLLEETKMHLANLMEHLGAQVQDHMEFAAKLQNDM</sequence>
<name>A0A9D4UNM4_ADICA</name>
<organism evidence="1 2">
    <name type="scientific">Adiantum capillus-veneris</name>
    <name type="common">Maidenhair fern</name>
    <dbReference type="NCBI Taxonomy" id="13818"/>
    <lineage>
        <taxon>Eukaryota</taxon>
        <taxon>Viridiplantae</taxon>
        <taxon>Streptophyta</taxon>
        <taxon>Embryophyta</taxon>
        <taxon>Tracheophyta</taxon>
        <taxon>Polypodiopsida</taxon>
        <taxon>Polypodiidae</taxon>
        <taxon>Polypodiales</taxon>
        <taxon>Pteridineae</taxon>
        <taxon>Pteridaceae</taxon>
        <taxon>Vittarioideae</taxon>
        <taxon>Adiantum</taxon>
    </lineage>
</organism>
<evidence type="ECO:0000313" key="1">
    <source>
        <dbReference type="EMBL" id="KAI5070578.1"/>
    </source>
</evidence>
<gene>
    <name evidence="1" type="ORF">GOP47_0014921</name>
</gene>
<dbReference type="Proteomes" id="UP000886520">
    <property type="component" value="Chromosome 14"/>
</dbReference>
<dbReference type="AlphaFoldDB" id="A0A9D4UNM4"/>
<comment type="caution">
    <text evidence="1">The sequence shown here is derived from an EMBL/GenBank/DDBJ whole genome shotgun (WGS) entry which is preliminary data.</text>
</comment>
<accession>A0A9D4UNM4</accession>